<keyword evidence="6" id="KW-1185">Reference proteome</keyword>
<evidence type="ECO:0000256" key="3">
    <source>
        <dbReference type="ARBA" id="ARBA00022801"/>
    </source>
</evidence>
<accession>A0ABT3GHF8</accession>
<dbReference type="PANTHER" id="PTHR22939:SF129">
    <property type="entry name" value="SERINE PROTEASE HTRA2, MITOCHONDRIAL"/>
    <property type="match status" value="1"/>
</dbReference>
<dbReference type="InterPro" id="IPR001478">
    <property type="entry name" value="PDZ"/>
</dbReference>
<proteinExistence type="inferred from homology"/>
<comment type="caution">
    <text evidence="5">The sequence shown here is derived from an EMBL/GenBank/DDBJ whole genome shotgun (WGS) entry which is preliminary data.</text>
</comment>
<dbReference type="GO" id="GO:0006508">
    <property type="term" value="P:proteolysis"/>
    <property type="evidence" value="ECO:0007669"/>
    <property type="project" value="UniProtKB-KW"/>
</dbReference>
<reference evidence="5 6" key="1">
    <citation type="submission" date="2022-10" db="EMBL/GenBank/DDBJ databases">
        <title>Luteolibacter arcticus strain CCTCC AB 2014275, whole genome shotgun sequencing project.</title>
        <authorList>
            <person name="Zhao G."/>
            <person name="Shen L."/>
        </authorList>
    </citation>
    <scope>NUCLEOTIDE SEQUENCE [LARGE SCALE GENOMIC DNA]</scope>
    <source>
        <strain evidence="5 6">CCTCC AB 2014275</strain>
    </source>
</reference>
<dbReference type="SMART" id="SM00228">
    <property type="entry name" value="PDZ"/>
    <property type="match status" value="1"/>
</dbReference>
<evidence type="ECO:0000313" key="6">
    <source>
        <dbReference type="Proteomes" id="UP001320876"/>
    </source>
</evidence>
<dbReference type="Pfam" id="PF13365">
    <property type="entry name" value="Trypsin_2"/>
    <property type="match status" value="1"/>
</dbReference>
<dbReference type="PROSITE" id="PS50106">
    <property type="entry name" value="PDZ"/>
    <property type="match status" value="1"/>
</dbReference>
<dbReference type="InterPro" id="IPR009003">
    <property type="entry name" value="Peptidase_S1_PA"/>
</dbReference>
<dbReference type="Proteomes" id="UP001320876">
    <property type="component" value="Unassembled WGS sequence"/>
</dbReference>
<dbReference type="PRINTS" id="PR00834">
    <property type="entry name" value="PROTEASES2C"/>
</dbReference>
<evidence type="ECO:0000313" key="5">
    <source>
        <dbReference type="EMBL" id="MCW1923051.1"/>
    </source>
</evidence>
<dbReference type="GO" id="GO:0008233">
    <property type="term" value="F:peptidase activity"/>
    <property type="evidence" value="ECO:0007669"/>
    <property type="project" value="UniProtKB-KW"/>
</dbReference>
<keyword evidence="2 5" id="KW-0645">Protease</keyword>
<organism evidence="5 6">
    <name type="scientific">Luteolibacter arcticus</name>
    <dbReference type="NCBI Taxonomy" id="1581411"/>
    <lineage>
        <taxon>Bacteria</taxon>
        <taxon>Pseudomonadati</taxon>
        <taxon>Verrucomicrobiota</taxon>
        <taxon>Verrucomicrobiia</taxon>
        <taxon>Verrucomicrobiales</taxon>
        <taxon>Verrucomicrobiaceae</taxon>
        <taxon>Luteolibacter</taxon>
    </lineage>
</organism>
<dbReference type="SUPFAM" id="SSF50156">
    <property type="entry name" value="PDZ domain-like"/>
    <property type="match status" value="1"/>
</dbReference>
<evidence type="ECO:0000256" key="2">
    <source>
        <dbReference type="ARBA" id="ARBA00022670"/>
    </source>
</evidence>
<dbReference type="Pfam" id="PF13180">
    <property type="entry name" value="PDZ_2"/>
    <property type="match status" value="1"/>
</dbReference>
<dbReference type="EMBL" id="JAPDDT010000003">
    <property type="protein sequence ID" value="MCW1923051.1"/>
    <property type="molecule type" value="Genomic_DNA"/>
</dbReference>
<dbReference type="InterPro" id="IPR001940">
    <property type="entry name" value="Peptidase_S1C"/>
</dbReference>
<dbReference type="Gene3D" id="2.30.42.10">
    <property type="match status" value="1"/>
</dbReference>
<comment type="similarity">
    <text evidence="1">Belongs to the peptidase S1C family.</text>
</comment>
<dbReference type="RefSeq" id="WP_264487156.1">
    <property type="nucleotide sequence ID" value="NZ_JAPDDT010000003.1"/>
</dbReference>
<dbReference type="SUPFAM" id="SSF50494">
    <property type="entry name" value="Trypsin-like serine proteases"/>
    <property type="match status" value="1"/>
</dbReference>
<dbReference type="PANTHER" id="PTHR22939">
    <property type="entry name" value="SERINE PROTEASE FAMILY S1C HTRA-RELATED"/>
    <property type="match status" value="1"/>
</dbReference>
<dbReference type="Gene3D" id="2.40.10.120">
    <property type="match status" value="1"/>
</dbReference>
<feature type="domain" description="PDZ" evidence="4">
    <location>
        <begin position="236"/>
        <end position="312"/>
    </location>
</feature>
<gene>
    <name evidence="5" type="ORF">OKA05_10845</name>
</gene>
<protein>
    <submittedName>
        <fullName evidence="5">S1C family serine protease</fullName>
    </submittedName>
</protein>
<dbReference type="InterPro" id="IPR036034">
    <property type="entry name" value="PDZ_sf"/>
</dbReference>
<evidence type="ECO:0000259" key="4">
    <source>
        <dbReference type="PROSITE" id="PS50106"/>
    </source>
</evidence>
<name>A0ABT3GHF8_9BACT</name>
<keyword evidence="3" id="KW-0378">Hydrolase</keyword>
<sequence length="328" mass="34602">MKHPRFFHGVAGAVLALALLQPVWSREPVGSIEDIRKLEGKIAAVAEKAMKSTVALISEESGASGSGVITSADGLILTAAHVIEGAEEVTVVFPDGKQVKGKVLGANLSKDIGMVQIEDKGPWPFMERGESKPLQAGDWVIAMGHSTGFDPARTPPVRFGSVVSDGPGNFLTTDCTLIGGDSGGPLFDLEGKVIGINSSIGDALKNNNHAGVDGFKEDWDRLQAGEVWGRLQMDPMLNPERAVMGIELGLPVSGGGIMIASVSEHASKAGLRPGDVLESVEGKKIRDGRALMIYLAKKQAGDKVAIGIRRAGKSLDLEVELKQQNQIK</sequence>
<evidence type="ECO:0000256" key="1">
    <source>
        <dbReference type="ARBA" id="ARBA00010541"/>
    </source>
</evidence>